<comment type="similarity">
    <text evidence="2">Belongs to the oxygen-dependent FAD-linked oxidoreductase family.</text>
</comment>
<dbReference type="PROSITE" id="PS51387">
    <property type="entry name" value="FAD_PCMH"/>
    <property type="match status" value="1"/>
</dbReference>
<comment type="cofactor">
    <cofactor evidence="1">
        <name>FAD</name>
        <dbReference type="ChEBI" id="CHEBI:57692"/>
    </cofactor>
</comment>
<keyword evidence="5" id="KW-0560">Oxidoreductase</keyword>
<dbReference type="InterPro" id="IPR006093">
    <property type="entry name" value="Oxy_OxRdtase_FAD_BS"/>
</dbReference>
<comment type="caution">
    <text evidence="7">The sequence shown here is derived from an EMBL/GenBank/DDBJ whole genome shotgun (WGS) entry which is preliminary data.</text>
</comment>
<dbReference type="PANTHER" id="PTHR42973">
    <property type="entry name" value="BINDING OXIDOREDUCTASE, PUTATIVE (AFU_ORTHOLOGUE AFUA_1G17690)-RELATED"/>
    <property type="match status" value="1"/>
</dbReference>
<gene>
    <name evidence="7" type="ORF">GE115_05940</name>
</gene>
<keyword evidence="8" id="KW-1185">Reference proteome</keyword>
<sequence length="480" mass="50924">MAIADVRAQRTDVAALSLREALAQLAFRLDGRLLIPGEPDFDASRAAWNLAVEQHPAAVVIARSTADVVRTVETARDYGLAVAPQATGHNAAPLAADHGLADAILLRTHELREVEVDAEARIARVEPGAQWGDVVAAVAPYGLTALAGSSHDVGVVGYTLGGGVSWLARSHGLAANHVVAIEVVTADGALRRVDAEHEPELFWALRGGGGDFAVVTALEFRLHDVADVVAGMLLFPAERAEEVLQAWRAWTEDVPDSVMSVGRVLHLPPLPDLPPFLSGRSVVVVEAVIQEAPERADELLAPLRALGAELDTVHPQPTAELLALHMDPPEPSPAFGDGMTLRELTPEAVRAFVGAVGADSGTALMTIELRHLGGRLRPEAARDAAASFDLPEPGATAGFDAAYLVFAGGMAIPGTGDALASSLGRLFAVIEPWRAEVEYLNFAEHRRDPARLFGDRLDRLRAVKRAVDPTGVIRSNHPVR</sequence>
<dbReference type="SUPFAM" id="SSF56176">
    <property type="entry name" value="FAD-binding/transporter-associated domain-like"/>
    <property type="match status" value="1"/>
</dbReference>
<evidence type="ECO:0000256" key="1">
    <source>
        <dbReference type="ARBA" id="ARBA00001974"/>
    </source>
</evidence>
<evidence type="ECO:0000256" key="3">
    <source>
        <dbReference type="ARBA" id="ARBA00022630"/>
    </source>
</evidence>
<dbReference type="InterPro" id="IPR016167">
    <property type="entry name" value="FAD-bd_PCMH_sub1"/>
</dbReference>
<dbReference type="Gene3D" id="3.30.43.10">
    <property type="entry name" value="Uridine Diphospho-n-acetylenolpyruvylglucosamine Reductase, domain 2"/>
    <property type="match status" value="1"/>
</dbReference>
<dbReference type="AlphaFoldDB" id="A0A6I2F1Q8"/>
<dbReference type="InterPro" id="IPR016169">
    <property type="entry name" value="FAD-bd_PCMH_sub2"/>
</dbReference>
<dbReference type="Pfam" id="PF01565">
    <property type="entry name" value="FAD_binding_4"/>
    <property type="match status" value="1"/>
</dbReference>
<organism evidence="7 8">
    <name type="scientific">Agromyces agglutinans</name>
    <dbReference type="NCBI Taxonomy" id="2662258"/>
    <lineage>
        <taxon>Bacteria</taxon>
        <taxon>Bacillati</taxon>
        <taxon>Actinomycetota</taxon>
        <taxon>Actinomycetes</taxon>
        <taxon>Micrococcales</taxon>
        <taxon>Microbacteriaceae</taxon>
        <taxon>Agromyces</taxon>
    </lineage>
</organism>
<dbReference type="PANTHER" id="PTHR42973:SF39">
    <property type="entry name" value="FAD-BINDING PCMH-TYPE DOMAIN-CONTAINING PROTEIN"/>
    <property type="match status" value="1"/>
</dbReference>
<dbReference type="Pfam" id="PF08031">
    <property type="entry name" value="BBE"/>
    <property type="match status" value="1"/>
</dbReference>
<dbReference type="GO" id="GO:0071949">
    <property type="term" value="F:FAD binding"/>
    <property type="evidence" value="ECO:0007669"/>
    <property type="project" value="InterPro"/>
</dbReference>
<accession>A0A6I2F1Q8</accession>
<protein>
    <submittedName>
        <fullName evidence="7">FAD-binding protein</fullName>
    </submittedName>
</protein>
<dbReference type="InterPro" id="IPR050416">
    <property type="entry name" value="FAD-linked_Oxidoreductase"/>
</dbReference>
<dbReference type="GO" id="GO:0016491">
    <property type="term" value="F:oxidoreductase activity"/>
    <property type="evidence" value="ECO:0007669"/>
    <property type="project" value="UniProtKB-KW"/>
</dbReference>
<evidence type="ECO:0000256" key="4">
    <source>
        <dbReference type="ARBA" id="ARBA00022827"/>
    </source>
</evidence>
<evidence type="ECO:0000313" key="8">
    <source>
        <dbReference type="Proteomes" id="UP000431080"/>
    </source>
</evidence>
<dbReference type="InterPro" id="IPR012951">
    <property type="entry name" value="BBE"/>
</dbReference>
<dbReference type="EMBL" id="WJIF01000002">
    <property type="protein sequence ID" value="MRG59415.1"/>
    <property type="molecule type" value="Genomic_DNA"/>
</dbReference>
<keyword evidence="4" id="KW-0274">FAD</keyword>
<feature type="domain" description="FAD-binding PCMH-type" evidence="6">
    <location>
        <begin position="52"/>
        <end position="225"/>
    </location>
</feature>
<reference evidence="7 8" key="1">
    <citation type="submission" date="2019-10" db="EMBL/GenBank/DDBJ databases">
        <authorList>
            <person name="Nie G."/>
            <person name="Ming H."/>
            <person name="Yi B."/>
        </authorList>
    </citation>
    <scope>NUCLEOTIDE SEQUENCE [LARGE SCALE GENOMIC DNA]</scope>
    <source>
        <strain evidence="7 8">CFH 90414</strain>
    </source>
</reference>
<evidence type="ECO:0000259" key="6">
    <source>
        <dbReference type="PROSITE" id="PS51387"/>
    </source>
</evidence>
<dbReference type="InterPro" id="IPR006094">
    <property type="entry name" value="Oxid_FAD_bind_N"/>
</dbReference>
<dbReference type="Gene3D" id="3.40.462.20">
    <property type="match status" value="1"/>
</dbReference>
<evidence type="ECO:0000313" key="7">
    <source>
        <dbReference type="EMBL" id="MRG59415.1"/>
    </source>
</evidence>
<dbReference type="InterPro" id="IPR016166">
    <property type="entry name" value="FAD-bd_PCMH"/>
</dbReference>
<evidence type="ECO:0000256" key="2">
    <source>
        <dbReference type="ARBA" id="ARBA00005466"/>
    </source>
</evidence>
<keyword evidence="3" id="KW-0285">Flavoprotein</keyword>
<dbReference type="Gene3D" id="3.30.465.10">
    <property type="match status" value="1"/>
</dbReference>
<evidence type="ECO:0000256" key="5">
    <source>
        <dbReference type="ARBA" id="ARBA00023002"/>
    </source>
</evidence>
<dbReference type="InterPro" id="IPR036318">
    <property type="entry name" value="FAD-bd_PCMH-like_sf"/>
</dbReference>
<dbReference type="Proteomes" id="UP000431080">
    <property type="component" value="Unassembled WGS sequence"/>
</dbReference>
<proteinExistence type="inferred from homology"/>
<name>A0A6I2F1Q8_9MICO</name>
<dbReference type="PROSITE" id="PS00862">
    <property type="entry name" value="OX2_COVAL_FAD"/>
    <property type="match status" value="1"/>
</dbReference>